<sequence>MQVYEVALGAKLNVAKSTCLTMGELGDLGSLGVSVPHEVKILGMEFNPKLSGRTVWEKMEVKVQLASGGRVKDQALPADQVTGRGRPEPYKPQVEKAKKVAEKESADNYGAAVAASLGRICQAVGQKHNHRW</sequence>
<proteinExistence type="predicted"/>
<dbReference type="Proteomes" id="UP000050525">
    <property type="component" value="Unassembled WGS sequence"/>
</dbReference>
<accession>A0A151NEQ5</accession>
<dbReference type="AlphaFoldDB" id="A0A151NEQ5"/>
<feature type="region of interest" description="Disordered" evidence="1">
    <location>
        <begin position="74"/>
        <end position="93"/>
    </location>
</feature>
<evidence type="ECO:0000256" key="1">
    <source>
        <dbReference type="SAM" id="MobiDB-lite"/>
    </source>
</evidence>
<evidence type="ECO:0000313" key="2">
    <source>
        <dbReference type="EMBL" id="KYO35015.1"/>
    </source>
</evidence>
<comment type="caution">
    <text evidence="2">The sequence shown here is derived from an EMBL/GenBank/DDBJ whole genome shotgun (WGS) entry which is preliminary data.</text>
</comment>
<reference evidence="2 3" key="1">
    <citation type="journal article" date="2012" name="Genome Biol.">
        <title>Sequencing three crocodilian genomes to illuminate the evolution of archosaurs and amniotes.</title>
        <authorList>
            <person name="St John J.A."/>
            <person name="Braun E.L."/>
            <person name="Isberg S.R."/>
            <person name="Miles L.G."/>
            <person name="Chong A.Y."/>
            <person name="Gongora J."/>
            <person name="Dalzell P."/>
            <person name="Moran C."/>
            <person name="Bed'hom B."/>
            <person name="Abzhanov A."/>
            <person name="Burgess S.C."/>
            <person name="Cooksey A.M."/>
            <person name="Castoe T.A."/>
            <person name="Crawford N.G."/>
            <person name="Densmore L.D."/>
            <person name="Drew J.C."/>
            <person name="Edwards S.V."/>
            <person name="Faircloth B.C."/>
            <person name="Fujita M.K."/>
            <person name="Greenwold M.J."/>
            <person name="Hoffmann F.G."/>
            <person name="Howard J.M."/>
            <person name="Iguchi T."/>
            <person name="Janes D.E."/>
            <person name="Khan S.Y."/>
            <person name="Kohno S."/>
            <person name="de Koning A.J."/>
            <person name="Lance S.L."/>
            <person name="McCarthy F.M."/>
            <person name="McCormack J.E."/>
            <person name="Merchant M.E."/>
            <person name="Peterson D.G."/>
            <person name="Pollock D.D."/>
            <person name="Pourmand N."/>
            <person name="Raney B.J."/>
            <person name="Roessler K.A."/>
            <person name="Sanford J.R."/>
            <person name="Sawyer R.H."/>
            <person name="Schmidt C.J."/>
            <person name="Triplett E.W."/>
            <person name="Tuberville T.D."/>
            <person name="Venegas-Anaya M."/>
            <person name="Howard J.T."/>
            <person name="Jarvis E.D."/>
            <person name="Guillette L.J.Jr."/>
            <person name="Glenn T.C."/>
            <person name="Green R.E."/>
            <person name="Ray D.A."/>
        </authorList>
    </citation>
    <scope>NUCLEOTIDE SEQUENCE [LARGE SCALE GENOMIC DNA]</scope>
    <source>
        <strain evidence="2">KSC_2009_1</strain>
    </source>
</reference>
<dbReference type="EMBL" id="AKHW03003207">
    <property type="protein sequence ID" value="KYO35015.1"/>
    <property type="molecule type" value="Genomic_DNA"/>
</dbReference>
<name>A0A151NEQ5_ALLMI</name>
<evidence type="ECO:0000313" key="3">
    <source>
        <dbReference type="Proteomes" id="UP000050525"/>
    </source>
</evidence>
<gene>
    <name evidence="2" type="ORF">Y1Q_0000929</name>
</gene>
<keyword evidence="3" id="KW-1185">Reference proteome</keyword>
<protein>
    <submittedName>
        <fullName evidence="2">Uncharacterized protein</fullName>
    </submittedName>
</protein>
<organism evidence="2 3">
    <name type="scientific">Alligator mississippiensis</name>
    <name type="common">American alligator</name>
    <dbReference type="NCBI Taxonomy" id="8496"/>
    <lineage>
        <taxon>Eukaryota</taxon>
        <taxon>Metazoa</taxon>
        <taxon>Chordata</taxon>
        <taxon>Craniata</taxon>
        <taxon>Vertebrata</taxon>
        <taxon>Euteleostomi</taxon>
        <taxon>Archelosauria</taxon>
        <taxon>Archosauria</taxon>
        <taxon>Crocodylia</taxon>
        <taxon>Alligatoridae</taxon>
        <taxon>Alligatorinae</taxon>
        <taxon>Alligator</taxon>
    </lineage>
</organism>